<dbReference type="RefSeq" id="WP_121939986.1">
    <property type="nucleotide sequence ID" value="NZ_REFR01000015.1"/>
</dbReference>
<feature type="binding site" evidence="14">
    <location>
        <position position="173"/>
    </location>
    <ligand>
        <name>Zn(2+)</name>
        <dbReference type="ChEBI" id="CHEBI:29105"/>
        <label>2</label>
    </ligand>
</feature>
<evidence type="ECO:0000256" key="1">
    <source>
        <dbReference type="ARBA" id="ARBA00004496"/>
    </source>
</evidence>
<comment type="similarity">
    <text evidence="12 14">Belongs to the DnaJ family.</text>
</comment>
<dbReference type="InParanoid" id="A0A3M0BWN1"/>
<feature type="domain" description="CR-type" evidence="17">
    <location>
        <begin position="140"/>
        <end position="218"/>
    </location>
</feature>
<organism evidence="18 19">
    <name type="scientific">Eilatimonas milleporae</name>
    <dbReference type="NCBI Taxonomy" id="911205"/>
    <lineage>
        <taxon>Bacteria</taxon>
        <taxon>Pseudomonadati</taxon>
        <taxon>Pseudomonadota</taxon>
        <taxon>Alphaproteobacteria</taxon>
        <taxon>Kordiimonadales</taxon>
        <taxon>Kordiimonadaceae</taxon>
        <taxon>Eilatimonas</taxon>
    </lineage>
</organism>
<dbReference type="InterPro" id="IPR036410">
    <property type="entry name" value="HSP_DnaJ_Cys-rich_dom_sf"/>
</dbReference>
<dbReference type="GO" id="GO:0006260">
    <property type="term" value="P:DNA replication"/>
    <property type="evidence" value="ECO:0007669"/>
    <property type="project" value="UniProtKB-KW"/>
</dbReference>
<dbReference type="FunCoup" id="A0A3M0BWN1">
    <property type="interactions" value="624"/>
</dbReference>
<dbReference type="PROSITE" id="PS50076">
    <property type="entry name" value="DNAJ_2"/>
    <property type="match status" value="1"/>
</dbReference>
<feature type="binding site" evidence="14">
    <location>
        <position position="209"/>
    </location>
    <ligand>
        <name>Zn(2+)</name>
        <dbReference type="ChEBI" id="CHEBI:29105"/>
        <label>1</label>
    </ligand>
</feature>
<reference evidence="18 19" key="1">
    <citation type="submission" date="2018-10" db="EMBL/GenBank/DDBJ databases">
        <title>Genomic Encyclopedia of Archaeal and Bacterial Type Strains, Phase II (KMG-II): from individual species to whole genera.</title>
        <authorList>
            <person name="Goeker M."/>
        </authorList>
    </citation>
    <scope>NUCLEOTIDE SEQUENCE [LARGE SCALE GENOMIC DNA]</scope>
    <source>
        <strain evidence="18 19">DSM 25217</strain>
    </source>
</reference>
<dbReference type="InterPro" id="IPR001623">
    <property type="entry name" value="DnaJ_domain"/>
</dbReference>
<dbReference type="InterPro" id="IPR036869">
    <property type="entry name" value="J_dom_sf"/>
</dbReference>
<dbReference type="OrthoDB" id="9779889at2"/>
<dbReference type="GO" id="GO:0042026">
    <property type="term" value="P:protein refolding"/>
    <property type="evidence" value="ECO:0007669"/>
    <property type="project" value="TreeGrafter"/>
</dbReference>
<comment type="subcellular location">
    <subcellularLocation>
        <location evidence="1 14">Cytoplasm</location>
    </subcellularLocation>
</comment>
<evidence type="ECO:0000256" key="9">
    <source>
        <dbReference type="ARBA" id="ARBA00023016"/>
    </source>
</evidence>
<evidence type="ECO:0000259" key="17">
    <source>
        <dbReference type="PROSITE" id="PS51188"/>
    </source>
</evidence>
<keyword evidence="10 14" id="KW-0143">Chaperone</keyword>
<dbReference type="SUPFAM" id="SSF57938">
    <property type="entry name" value="DnaJ/Hsp40 cysteine-rich domain"/>
    <property type="match status" value="1"/>
</dbReference>
<comment type="subunit">
    <text evidence="2 14">Homodimer.</text>
</comment>
<feature type="repeat" description="CXXCXGXG motif" evidence="14">
    <location>
        <begin position="192"/>
        <end position="199"/>
    </location>
</feature>
<feature type="repeat" description="CXXCXGXG motif" evidence="14">
    <location>
        <begin position="153"/>
        <end position="160"/>
    </location>
</feature>
<keyword evidence="6 14" id="KW-0677">Repeat</keyword>
<sequence length="382" mass="40953">MAKQDYYELLGVDREVDAAALKKAFRKLAMQYHPDRNPDNAEAEQKFKELNEAYDVLKDPEKRAAYDRFGHAAFEGGMGGPGGGAGPGGGFDFSDVFEEFFGDFMGGGGRGRGGRQRGGAGRGADLRFNLEISLEDAYHGKTEKITVPTSVVCETCNGSGAEPGTSPEVCDTCGGTGKIRTSQGFFMVERTCPKCRGAGHIIVNPCKTCGGAGRVQKTQNLQVKIPQGVEDGTRIRLAGKGEAGLHGGPSGDLYVFLTVRPHAIFQRDADMLYCQVPIPMTTAALGGQIDVPTIAGARVRVKIPPGTQSGKQFRLRGKGMPELNGGYTGDMLIEASVETPVNLSKKQKDLLQEFAEEGGDSVSPRSEGFFQKVKDLWDDLTE</sequence>
<evidence type="ECO:0000313" key="18">
    <source>
        <dbReference type="EMBL" id="RMB01828.1"/>
    </source>
</evidence>
<dbReference type="PANTHER" id="PTHR43096">
    <property type="entry name" value="DNAJ HOMOLOG 1, MITOCHONDRIAL-RELATED"/>
    <property type="match status" value="1"/>
</dbReference>
<evidence type="ECO:0000256" key="3">
    <source>
        <dbReference type="ARBA" id="ARBA00022490"/>
    </source>
</evidence>
<evidence type="ECO:0000256" key="15">
    <source>
        <dbReference type="PROSITE-ProRule" id="PRU00546"/>
    </source>
</evidence>
<dbReference type="CDD" id="cd10719">
    <property type="entry name" value="DnaJ_zf"/>
    <property type="match status" value="1"/>
</dbReference>
<name>A0A3M0BWN1_9PROT</name>
<comment type="caution">
    <text evidence="18">The sequence shown here is derived from an EMBL/GenBank/DDBJ whole genome shotgun (WGS) entry which is preliminary data.</text>
</comment>
<feature type="zinc finger region" description="CR-type" evidence="15">
    <location>
        <begin position="140"/>
        <end position="218"/>
    </location>
</feature>
<protein>
    <recommendedName>
        <fullName evidence="13 14">Chaperone protein DnaJ</fullName>
    </recommendedName>
</protein>
<evidence type="ECO:0000256" key="6">
    <source>
        <dbReference type="ARBA" id="ARBA00022737"/>
    </source>
</evidence>
<dbReference type="FunFam" id="2.60.260.20:FF:000004">
    <property type="entry name" value="Molecular chaperone DnaJ"/>
    <property type="match status" value="1"/>
</dbReference>
<keyword evidence="4 14" id="KW-0235">DNA replication</keyword>
<evidence type="ECO:0000259" key="16">
    <source>
        <dbReference type="PROSITE" id="PS50076"/>
    </source>
</evidence>
<feature type="binding site" evidence="14">
    <location>
        <position position="156"/>
    </location>
    <ligand>
        <name>Zn(2+)</name>
        <dbReference type="ChEBI" id="CHEBI:29105"/>
        <label>1</label>
    </ligand>
</feature>
<dbReference type="FunFam" id="2.10.230.10:FF:000002">
    <property type="entry name" value="Molecular chaperone DnaJ"/>
    <property type="match status" value="1"/>
</dbReference>
<dbReference type="GO" id="GO:0005737">
    <property type="term" value="C:cytoplasm"/>
    <property type="evidence" value="ECO:0007669"/>
    <property type="project" value="UniProtKB-SubCell"/>
</dbReference>
<dbReference type="InterPro" id="IPR002939">
    <property type="entry name" value="DnaJ_C"/>
</dbReference>
<dbReference type="Pfam" id="PF00684">
    <property type="entry name" value="DnaJ_CXXCXGXG"/>
    <property type="match status" value="1"/>
</dbReference>
<feature type="binding site" evidence="14">
    <location>
        <position position="206"/>
    </location>
    <ligand>
        <name>Zn(2+)</name>
        <dbReference type="ChEBI" id="CHEBI:29105"/>
        <label>1</label>
    </ligand>
</feature>
<keyword evidence="3 14" id="KW-0963">Cytoplasm</keyword>
<evidence type="ECO:0000256" key="8">
    <source>
        <dbReference type="ARBA" id="ARBA00022833"/>
    </source>
</evidence>
<evidence type="ECO:0000313" key="19">
    <source>
        <dbReference type="Proteomes" id="UP000271227"/>
    </source>
</evidence>
<dbReference type="HAMAP" id="MF_01152">
    <property type="entry name" value="DnaJ"/>
    <property type="match status" value="1"/>
</dbReference>
<dbReference type="PROSITE" id="PS00636">
    <property type="entry name" value="DNAJ_1"/>
    <property type="match status" value="1"/>
</dbReference>
<evidence type="ECO:0000256" key="2">
    <source>
        <dbReference type="ARBA" id="ARBA00011738"/>
    </source>
</evidence>
<dbReference type="Proteomes" id="UP000271227">
    <property type="component" value="Unassembled WGS sequence"/>
</dbReference>
<comment type="cofactor">
    <cofactor evidence="14">
        <name>Zn(2+)</name>
        <dbReference type="ChEBI" id="CHEBI:29105"/>
    </cofactor>
    <text evidence="14">Binds 2 Zn(2+) ions per monomer.</text>
</comment>
<dbReference type="NCBIfam" id="TIGR02349">
    <property type="entry name" value="DnaJ_bact"/>
    <property type="match status" value="1"/>
</dbReference>
<keyword evidence="9 14" id="KW-0346">Stress response</keyword>
<evidence type="ECO:0000256" key="11">
    <source>
        <dbReference type="ARBA" id="ARBA00053423"/>
    </source>
</evidence>
<feature type="binding site" evidence="14">
    <location>
        <position position="195"/>
    </location>
    <ligand>
        <name>Zn(2+)</name>
        <dbReference type="ChEBI" id="CHEBI:29105"/>
        <label>2</label>
    </ligand>
</feature>
<dbReference type="SMART" id="SM00271">
    <property type="entry name" value="DnaJ"/>
    <property type="match status" value="1"/>
</dbReference>
<evidence type="ECO:0000256" key="7">
    <source>
        <dbReference type="ARBA" id="ARBA00022771"/>
    </source>
</evidence>
<evidence type="ECO:0000256" key="4">
    <source>
        <dbReference type="ARBA" id="ARBA00022705"/>
    </source>
</evidence>
<evidence type="ECO:0000256" key="14">
    <source>
        <dbReference type="HAMAP-Rule" id="MF_01152"/>
    </source>
</evidence>
<comment type="function">
    <text evidence="11 14">Participates actively in the response to hyperosmotic and heat shock by preventing the aggregation of stress-denatured proteins and by disaggregating proteins, also in an autonomous, DnaK-independent fashion. Unfolded proteins bind initially to DnaJ; upon interaction with the DnaJ-bound protein, DnaK hydrolyzes its bound ATP, resulting in the formation of a stable complex. GrpE releases ADP from DnaK; ATP binding to DnaK triggers the release of the substrate protein, thus completing the reaction cycle. Several rounds of ATP-dependent interactions between DnaJ, DnaK and GrpE are required for fully efficient folding. Also involved, together with DnaK and GrpE, in the DNA replication of plasmids through activation of initiation proteins.</text>
</comment>
<evidence type="ECO:0000256" key="12">
    <source>
        <dbReference type="ARBA" id="ARBA00061004"/>
    </source>
</evidence>
<dbReference type="Pfam" id="PF01556">
    <property type="entry name" value="DnaJ_C"/>
    <property type="match status" value="1"/>
</dbReference>
<dbReference type="GO" id="GO:0051082">
    <property type="term" value="F:unfolded protein binding"/>
    <property type="evidence" value="ECO:0007669"/>
    <property type="project" value="UniProtKB-UniRule"/>
</dbReference>
<dbReference type="Pfam" id="PF00226">
    <property type="entry name" value="DnaJ"/>
    <property type="match status" value="1"/>
</dbReference>
<dbReference type="GO" id="GO:0009408">
    <property type="term" value="P:response to heat"/>
    <property type="evidence" value="ECO:0007669"/>
    <property type="project" value="InterPro"/>
</dbReference>
<dbReference type="SUPFAM" id="SSF46565">
    <property type="entry name" value="Chaperone J-domain"/>
    <property type="match status" value="1"/>
</dbReference>
<dbReference type="GO" id="GO:0031072">
    <property type="term" value="F:heat shock protein binding"/>
    <property type="evidence" value="ECO:0007669"/>
    <property type="project" value="InterPro"/>
</dbReference>
<dbReference type="NCBIfam" id="NF008035">
    <property type="entry name" value="PRK10767.1"/>
    <property type="match status" value="1"/>
</dbReference>
<feature type="binding site" evidence="14">
    <location>
        <position position="192"/>
    </location>
    <ligand>
        <name>Zn(2+)</name>
        <dbReference type="ChEBI" id="CHEBI:29105"/>
        <label>2</label>
    </ligand>
</feature>
<feature type="repeat" description="CXXCXGXG motif" evidence="14">
    <location>
        <begin position="206"/>
        <end position="213"/>
    </location>
</feature>
<evidence type="ECO:0000256" key="10">
    <source>
        <dbReference type="ARBA" id="ARBA00023186"/>
    </source>
</evidence>
<dbReference type="PRINTS" id="PR00625">
    <property type="entry name" value="JDOMAIN"/>
</dbReference>
<dbReference type="GO" id="GO:0005524">
    <property type="term" value="F:ATP binding"/>
    <property type="evidence" value="ECO:0007669"/>
    <property type="project" value="InterPro"/>
</dbReference>
<dbReference type="InterPro" id="IPR018253">
    <property type="entry name" value="DnaJ_domain_CS"/>
</dbReference>
<evidence type="ECO:0000256" key="5">
    <source>
        <dbReference type="ARBA" id="ARBA00022723"/>
    </source>
</evidence>
<keyword evidence="19" id="KW-1185">Reference proteome</keyword>
<dbReference type="CDD" id="cd10747">
    <property type="entry name" value="DnaJ_C"/>
    <property type="match status" value="1"/>
</dbReference>
<dbReference type="InterPro" id="IPR001305">
    <property type="entry name" value="HSP_DnaJ_Cys-rich_dom"/>
</dbReference>
<evidence type="ECO:0000256" key="13">
    <source>
        <dbReference type="ARBA" id="ARBA00067609"/>
    </source>
</evidence>
<feature type="domain" description="J" evidence="16">
    <location>
        <begin position="5"/>
        <end position="70"/>
    </location>
</feature>
<feature type="binding site" evidence="14">
    <location>
        <position position="153"/>
    </location>
    <ligand>
        <name>Zn(2+)</name>
        <dbReference type="ChEBI" id="CHEBI:29105"/>
        <label>1</label>
    </ligand>
</feature>
<dbReference type="Gene3D" id="2.10.230.10">
    <property type="entry name" value="Heat shock protein DnaJ, cysteine-rich domain"/>
    <property type="match status" value="1"/>
</dbReference>
<dbReference type="InterPro" id="IPR008971">
    <property type="entry name" value="HSP40/DnaJ_pept-bd"/>
</dbReference>
<dbReference type="GO" id="GO:0008270">
    <property type="term" value="F:zinc ion binding"/>
    <property type="evidence" value="ECO:0007669"/>
    <property type="project" value="UniProtKB-UniRule"/>
</dbReference>
<keyword evidence="8 14" id="KW-0862">Zinc</keyword>
<proteinExistence type="inferred from homology"/>
<comment type="domain">
    <text evidence="14">The J domain is necessary and sufficient to stimulate DnaK ATPase activity. Zinc center 1 plays an important role in the autonomous, DnaK-independent chaperone activity of DnaJ. Zinc center 2 is essential for interaction with DnaK and for DnaJ activity.</text>
</comment>
<dbReference type="PROSITE" id="PS51188">
    <property type="entry name" value="ZF_CR"/>
    <property type="match status" value="1"/>
</dbReference>
<keyword evidence="7 14" id="KW-0863">Zinc-finger</keyword>
<dbReference type="PANTHER" id="PTHR43096:SF48">
    <property type="entry name" value="CHAPERONE PROTEIN DNAJ"/>
    <property type="match status" value="1"/>
</dbReference>
<dbReference type="AlphaFoldDB" id="A0A3M0BWN1"/>
<gene>
    <name evidence="14" type="primary">dnaJ</name>
    <name evidence="18" type="ORF">BXY39_3335</name>
</gene>
<keyword evidence="5 14" id="KW-0479">Metal-binding</keyword>
<feature type="binding site" evidence="14">
    <location>
        <position position="170"/>
    </location>
    <ligand>
        <name>Zn(2+)</name>
        <dbReference type="ChEBI" id="CHEBI:29105"/>
        <label>2</label>
    </ligand>
</feature>
<dbReference type="Gene3D" id="1.10.287.110">
    <property type="entry name" value="DnaJ domain"/>
    <property type="match status" value="1"/>
</dbReference>
<accession>A0A3M0BWN1</accession>
<dbReference type="Gene3D" id="2.60.260.20">
    <property type="entry name" value="Urease metallochaperone UreE, N-terminal domain"/>
    <property type="match status" value="2"/>
</dbReference>
<dbReference type="InterPro" id="IPR012724">
    <property type="entry name" value="DnaJ"/>
</dbReference>
<dbReference type="SUPFAM" id="SSF49493">
    <property type="entry name" value="HSP40/DnaJ peptide-binding domain"/>
    <property type="match status" value="2"/>
</dbReference>
<feature type="repeat" description="CXXCXGXG motif" evidence="14">
    <location>
        <begin position="170"/>
        <end position="177"/>
    </location>
</feature>
<dbReference type="FunFam" id="1.10.287.110:FF:000034">
    <property type="entry name" value="Chaperone protein DnaJ"/>
    <property type="match status" value="1"/>
</dbReference>
<dbReference type="CDD" id="cd06257">
    <property type="entry name" value="DnaJ"/>
    <property type="match status" value="1"/>
</dbReference>
<dbReference type="EMBL" id="REFR01000015">
    <property type="protein sequence ID" value="RMB01828.1"/>
    <property type="molecule type" value="Genomic_DNA"/>
</dbReference>